<gene>
    <name evidence="1" type="ORF">N7476_004645</name>
</gene>
<reference evidence="1" key="1">
    <citation type="submission" date="2022-12" db="EMBL/GenBank/DDBJ databases">
        <authorList>
            <person name="Petersen C."/>
        </authorList>
    </citation>
    <scope>NUCLEOTIDE SEQUENCE</scope>
    <source>
        <strain evidence="1">IBT 21472</strain>
    </source>
</reference>
<dbReference type="PANTHER" id="PTHR38846">
    <property type="entry name" value="C3H1-TYPE DOMAIN-CONTAINING PROTEIN"/>
    <property type="match status" value="1"/>
</dbReference>
<sequence>MTEAIALREFDDIDGFFSLYPSFPYKRERPIHAEFYRMCDTFKWYRQQNDGNYPVEREEARDLLRIAIVKAFNSIVGTDPGDLESWKRICKCLRVAPIPETSQQAKEKLKNIHVNLVDLLESVRMGTPVQSFTTMEELRQYTVTQKKFFPKEEAYEGGLLRYLLREILNKYEGLGGKKKQKGSKSRRPLI</sequence>
<dbReference type="Proteomes" id="UP001147746">
    <property type="component" value="Unassembled WGS sequence"/>
</dbReference>
<accession>A0A9W9Q143</accession>
<evidence type="ECO:0000313" key="1">
    <source>
        <dbReference type="EMBL" id="KAJ5318225.1"/>
    </source>
</evidence>
<reference evidence="1" key="2">
    <citation type="journal article" date="2023" name="IMA Fungus">
        <title>Comparative genomic study of the Penicillium genus elucidates a diverse pangenome and 15 lateral gene transfer events.</title>
        <authorList>
            <person name="Petersen C."/>
            <person name="Sorensen T."/>
            <person name="Nielsen M.R."/>
            <person name="Sondergaard T.E."/>
            <person name="Sorensen J.L."/>
            <person name="Fitzpatrick D.A."/>
            <person name="Frisvad J.C."/>
            <person name="Nielsen K.L."/>
        </authorList>
    </citation>
    <scope>NUCLEOTIDE SEQUENCE</scope>
    <source>
        <strain evidence="1">IBT 21472</strain>
    </source>
</reference>
<organism evidence="1 2">
    <name type="scientific">Penicillium atrosanguineum</name>
    <dbReference type="NCBI Taxonomy" id="1132637"/>
    <lineage>
        <taxon>Eukaryota</taxon>
        <taxon>Fungi</taxon>
        <taxon>Dikarya</taxon>
        <taxon>Ascomycota</taxon>
        <taxon>Pezizomycotina</taxon>
        <taxon>Eurotiomycetes</taxon>
        <taxon>Eurotiomycetidae</taxon>
        <taxon>Eurotiales</taxon>
        <taxon>Aspergillaceae</taxon>
        <taxon>Penicillium</taxon>
    </lineage>
</organism>
<dbReference type="AlphaFoldDB" id="A0A9W9Q143"/>
<proteinExistence type="predicted"/>
<name>A0A9W9Q143_9EURO</name>
<evidence type="ECO:0000313" key="2">
    <source>
        <dbReference type="Proteomes" id="UP001147746"/>
    </source>
</evidence>
<dbReference type="PANTHER" id="PTHR38846:SF1">
    <property type="entry name" value="C3H1-TYPE DOMAIN-CONTAINING PROTEIN"/>
    <property type="match status" value="1"/>
</dbReference>
<keyword evidence="2" id="KW-1185">Reference proteome</keyword>
<comment type="caution">
    <text evidence="1">The sequence shown here is derived from an EMBL/GenBank/DDBJ whole genome shotgun (WGS) entry which is preliminary data.</text>
</comment>
<protein>
    <submittedName>
        <fullName evidence="1">Uncharacterized protein</fullName>
    </submittedName>
</protein>
<dbReference type="EMBL" id="JAPZBO010000004">
    <property type="protein sequence ID" value="KAJ5318225.1"/>
    <property type="molecule type" value="Genomic_DNA"/>
</dbReference>